<accession>A0A1B9A0V1</accession>
<evidence type="ECO:0000313" key="2">
    <source>
        <dbReference type="Proteomes" id="UP000092651"/>
    </source>
</evidence>
<evidence type="ECO:0008006" key="3">
    <source>
        <dbReference type="Google" id="ProtNLM"/>
    </source>
</evidence>
<comment type="caution">
    <text evidence="1">The sequence shown here is derived from an EMBL/GenBank/DDBJ whole genome shotgun (WGS) entry which is preliminary data.</text>
</comment>
<protein>
    <recommendedName>
        <fullName evidence="3">Bacteriocin</fullName>
    </recommendedName>
</protein>
<dbReference type="AlphaFoldDB" id="A0A1B9A0V1"/>
<dbReference type="RefSeq" id="WP_065393230.1">
    <property type="nucleotide sequence ID" value="NZ_MAYH01000001.1"/>
</dbReference>
<sequence>MKNQTLTKGKKLNKKELRSIAGGMLDCMPAQKICLPPLDPCPPNVDENGCAMISPSCGQKICRP</sequence>
<reference evidence="1 2" key="1">
    <citation type="submission" date="2016-07" db="EMBL/GenBank/DDBJ databases">
        <authorList>
            <person name="Jeong J.-J."/>
            <person name="Kim D.W."/>
            <person name="Sang M.K."/>
            <person name="Choi I.-G."/>
            <person name="Kim K.D."/>
        </authorList>
    </citation>
    <scope>NUCLEOTIDE SEQUENCE [LARGE SCALE GENOMIC DNA]</scope>
    <source>
        <strain evidence="1 2">UTM-3</strain>
    </source>
</reference>
<dbReference type="Proteomes" id="UP000092651">
    <property type="component" value="Unassembled WGS sequence"/>
</dbReference>
<dbReference type="OrthoDB" id="1190610at2"/>
<evidence type="ECO:0000313" key="1">
    <source>
        <dbReference type="EMBL" id="OCA77480.1"/>
    </source>
</evidence>
<gene>
    <name evidence="1" type="ORF">BBI01_03235</name>
</gene>
<proteinExistence type="predicted"/>
<keyword evidence="2" id="KW-1185">Reference proteome</keyword>
<name>A0A1B9A0V1_9FLAO</name>
<organism evidence="1 2">
    <name type="scientific">Chryseobacterium artocarpi</name>
    <dbReference type="NCBI Taxonomy" id="1414727"/>
    <lineage>
        <taxon>Bacteria</taxon>
        <taxon>Pseudomonadati</taxon>
        <taxon>Bacteroidota</taxon>
        <taxon>Flavobacteriia</taxon>
        <taxon>Flavobacteriales</taxon>
        <taxon>Weeksellaceae</taxon>
        <taxon>Chryseobacterium group</taxon>
        <taxon>Chryseobacterium</taxon>
    </lineage>
</organism>
<dbReference type="EMBL" id="MAYH01000001">
    <property type="protein sequence ID" value="OCA77480.1"/>
    <property type="molecule type" value="Genomic_DNA"/>
</dbReference>